<dbReference type="AlphaFoldDB" id="A0A422MTU0"/>
<protein>
    <submittedName>
        <fullName evidence="1">Uncharacterized protein</fullName>
    </submittedName>
</protein>
<proteinExistence type="predicted"/>
<comment type="caution">
    <text evidence="1">The sequence shown here is derived from an EMBL/GenBank/DDBJ whole genome shotgun (WGS) entry which is preliminary data.</text>
</comment>
<gene>
    <name evidence="1" type="ORF">Tco025E_09692</name>
</gene>
<dbReference type="Proteomes" id="UP000284403">
    <property type="component" value="Unassembled WGS sequence"/>
</dbReference>
<dbReference type="GeneID" id="40323303"/>
<sequence length="135" mass="14736">NLLVRRWQALQGSVRWESRASAGNLSCCAKSASTECVSLLRGLPQGLLEAAEPLLCVTGQLQRMNGGLSALCSATVRAPPGLRRLLLEERVWRRRVVVERTRDYAVCIVGGFLPPVQRRGRLLGERAFAALGPLS</sequence>
<feature type="non-terminal residue" evidence="1">
    <location>
        <position position="1"/>
    </location>
</feature>
<reference evidence="1 2" key="1">
    <citation type="journal article" date="2018" name="BMC Genomics">
        <title>Genomic comparison of Trypanosoma conorhini and Trypanosoma rangeli to Trypanosoma cruzi strains of high and low virulence.</title>
        <authorList>
            <person name="Bradwell K.R."/>
            <person name="Koparde V.N."/>
            <person name="Matveyev A.V."/>
            <person name="Serrano M.G."/>
            <person name="Alves J.M."/>
            <person name="Parikh H."/>
            <person name="Huang B."/>
            <person name="Lee V."/>
            <person name="Espinosa-Alvarez O."/>
            <person name="Ortiz P.A."/>
            <person name="Costa-Martins A.G."/>
            <person name="Teixeira M.M."/>
            <person name="Buck G.A."/>
        </authorList>
    </citation>
    <scope>NUCLEOTIDE SEQUENCE [LARGE SCALE GENOMIC DNA]</scope>
    <source>
        <strain evidence="1 2">025E</strain>
    </source>
</reference>
<evidence type="ECO:0000313" key="1">
    <source>
        <dbReference type="EMBL" id="RNE96609.1"/>
    </source>
</evidence>
<evidence type="ECO:0000313" key="2">
    <source>
        <dbReference type="Proteomes" id="UP000284403"/>
    </source>
</evidence>
<dbReference type="EMBL" id="MKKU01001240">
    <property type="protein sequence ID" value="RNE96609.1"/>
    <property type="molecule type" value="Genomic_DNA"/>
</dbReference>
<organism evidence="1 2">
    <name type="scientific">Trypanosoma conorhini</name>
    <dbReference type="NCBI Taxonomy" id="83891"/>
    <lineage>
        <taxon>Eukaryota</taxon>
        <taxon>Discoba</taxon>
        <taxon>Euglenozoa</taxon>
        <taxon>Kinetoplastea</taxon>
        <taxon>Metakinetoplastina</taxon>
        <taxon>Trypanosomatida</taxon>
        <taxon>Trypanosomatidae</taxon>
        <taxon>Trypanosoma</taxon>
    </lineage>
</organism>
<keyword evidence="2" id="KW-1185">Reference proteome</keyword>
<accession>A0A422MTU0</accession>
<dbReference type="RefSeq" id="XP_029223385.1">
    <property type="nucleotide sequence ID" value="XM_029376502.1"/>
</dbReference>
<name>A0A422MTU0_9TRYP</name>